<name>A0A0J9X7N5_GEOCN</name>
<feature type="compositionally biased region" description="Basic and acidic residues" evidence="9">
    <location>
        <begin position="349"/>
        <end position="388"/>
    </location>
</feature>
<comment type="caution">
    <text evidence="11">The sequence shown here is derived from an EMBL/GenBank/DDBJ whole genome shotgun (WGS) entry which is preliminary data.</text>
</comment>
<dbReference type="Pfam" id="PF02940">
    <property type="entry name" value="mRNA_triPase"/>
    <property type="match status" value="1"/>
</dbReference>
<dbReference type="Proteomes" id="UP000242525">
    <property type="component" value="Unassembled WGS sequence"/>
</dbReference>
<feature type="compositionally biased region" description="Polar residues" evidence="9">
    <location>
        <begin position="18"/>
        <end position="38"/>
    </location>
</feature>
<evidence type="ECO:0000256" key="6">
    <source>
        <dbReference type="ARBA" id="ARBA00023242"/>
    </source>
</evidence>
<feature type="compositionally biased region" description="Low complexity" evidence="9">
    <location>
        <begin position="112"/>
        <end position="125"/>
    </location>
</feature>
<comment type="catalytic activity">
    <reaction evidence="7">
        <text>a 5'-end triphospho-ribonucleoside in mRNA + H2O = a 5'-end diphospho-ribonucleoside in mRNA + phosphate + H(+)</text>
        <dbReference type="Rhea" id="RHEA:67004"/>
        <dbReference type="Rhea" id="RHEA-COMP:17164"/>
        <dbReference type="Rhea" id="RHEA-COMP:17165"/>
        <dbReference type="ChEBI" id="CHEBI:15377"/>
        <dbReference type="ChEBI" id="CHEBI:15378"/>
        <dbReference type="ChEBI" id="CHEBI:43474"/>
        <dbReference type="ChEBI" id="CHEBI:167616"/>
        <dbReference type="ChEBI" id="CHEBI:167618"/>
        <dbReference type="EC" id="3.6.1.74"/>
    </reaction>
    <physiologicalReaction direction="left-to-right" evidence="7">
        <dbReference type="Rhea" id="RHEA:67005"/>
    </physiologicalReaction>
</comment>
<evidence type="ECO:0000256" key="9">
    <source>
        <dbReference type="SAM" id="MobiDB-lite"/>
    </source>
</evidence>
<comment type="subunit">
    <text evidence="8">Heterodimer. The mRNA-capping enzyme is composed of two separate chains alpha and beta, respectively a mRNA guanylyltransferase and an mRNA 5'-triphosphate monophosphatase.</text>
</comment>
<feature type="compositionally biased region" description="Polar residues" evidence="9">
    <location>
        <begin position="1"/>
        <end position="12"/>
    </location>
</feature>
<accession>A0A0J9X7N5</accession>
<feature type="compositionally biased region" description="Basic and acidic residues" evidence="9">
    <location>
        <begin position="176"/>
        <end position="189"/>
    </location>
</feature>
<dbReference type="PANTHER" id="PTHR28118">
    <property type="entry name" value="POLYNUCLEOTIDE 5'-TRIPHOSPHATASE-RELATED"/>
    <property type="match status" value="1"/>
</dbReference>
<organism evidence="11 12">
    <name type="scientific">Geotrichum candidum</name>
    <name type="common">Oospora lactis</name>
    <name type="synonym">Dipodascus geotrichum</name>
    <dbReference type="NCBI Taxonomy" id="1173061"/>
    <lineage>
        <taxon>Eukaryota</taxon>
        <taxon>Fungi</taxon>
        <taxon>Dikarya</taxon>
        <taxon>Ascomycota</taxon>
        <taxon>Saccharomycotina</taxon>
        <taxon>Dipodascomycetes</taxon>
        <taxon>Dipodascales</taxon>
        <taxon>Dipodascaceae</taxon>
        <taxon>Geotrichum</taxon>
    </lineage>
</organism>
<evidence type="ECO:0000256" key="7">
    <source>
        <dbReference type="ARBA" id="ARBA00047740"/>
    </source>
</evidence>
<evidence type="ECO:0000256" key="1">
    <source>
        <dbReference type="ARBA" id="ARBA00001946"/>
    </source>
</evidence>
<evidence type="ECO:0000313" key="12">
    <source>
        <dbReference type="Proteomes" id="UP000242525"/>
    </source>
</evidence>
<feature type="region of interest" description="Disordered" evidence="9">
    <location>
        <begin position="1"/>
        <end position="444"/>
    </location>
</feature>
<dbReference type="GO" id="GO:0140818">
    <property type="term" value="F:mRNA 5'-triphosphate monophosphatase activity"/>
    <property type="evidence" value="ECO:0007669"/>
    <property type="project" value="UniProtKB-EC"/>
</dbReference>
<dbReference type="GO" id="GO:0031533">
    <property type="term" value="C:mRNA capping enzyme complex"/>
    <property type="evidence" value="ECO:0007669"/>
    <property type="project" value="UniProtKB-UniRule"/>
</dbReference>
<feature type="compositionally biased region" description="Polar residues" evidence="9">
    <location>
        <begin position="210"/>
        <end position="219"/>
    </location>
</feature>
<feature type="domain" description="mRNA triphosphatase Cet1-like" evidence="10">
    <location>
        <begin position="522"/>
        <end position="733"/>
    </location>
</feature>
<evidence type="ECO:0000256" key="2">
    <source>
        <dbReference type="ARBA" id="ARBA00004123"/>
    </source>
</evidence>
<feature type="compositionally biased region" description="Polar residues" evidence="9">
    <location>
        <begin position="303"/>
        <end position="319"/>
    </location>
</feature>
<dbReference type="InterPro" id="IPR004206">
    <property type="entry name" value="mRNA_triPase_Cet1"/>
</dbReference>
<keyword evidence="5 8" id="KW-0378">Hydrolase</keyword>
<keyword evidence="12" id="KW-1185">Reference proteome</keyword>
<comment type="cofactor">
    <cofactor evidence="1 8">
        <name>Mg(2+)</name>
        <dbReference type="ChEBI" id="CHEBI:18420"/>
    </cofactor>
</comment>
<reference evidence="11" key="1">
    <citation type="submission" date="2014-03" db="EMBL/GenBank/DDBJ databases">
        <authorList>
            <person name="Casaregola S."/>
        </authorList>
    </citation>
    <scope>NUCLEOTIDE SEQUENCE [LARGE SCALE GENOMIC DNA]</scope>
    <source>
        <strain evidence="11">CLIB 918</strain>
    </source>
</reference>
<comment type="subcellular location">
    <subcellularLocation>
        <location evidence="2 8">Nucleus</location>
    </subcellularLocation>
</comment>
<dbReference type="EMBL" id="CCBN010000004">
    <property type="protein sequence ID" value="CDO53231.1"/>
    <property type="molecule type" value="Genomic_DNA"/>
</dbReference>
<dbReference type="AlphaFoldDB" id="A0A0J9X7N5"/>
<dbReference type="CDD" id="cd07470">
    <property type="entry name" value="CYTH-like_mRNA_RTPase"/>
    <property type="match status" value="1"/>
</dbReference>
<keyword evidence="6 8" id="KW-0539">Nucleus</keyword>
<dbReference type="InterPro" id="IPR033469">
    <property type="entry name" value="CYTH-like_dom_sf"/>
</dbReference>
<feature type="compositionally biased region" description="Basic and acidic residues" evidence="9">
    <location>
        <begin position="323"/>
        <end position="336"/>
    </location>
</feature>
<feature type="compositionally biased region" description="Low complexity" evidence="9">
    <location>
        <begin position="58"/>
        <end position="72"/>
    </location>
</feature>
<feature type="compositionally biased region" description="Polar residues" evidence="9">
    <location>
        <begin position="237"/>
        <end position="250"/>
    </location>
</feature>
<evidence type="ECO:0000313" key="11">
    <source>
        <dbReference type="EMBL" id="CDO53231.1"/>
    </source>
</evidence>
<comment type="similarity">
    <text evidence="3 8">Belongs to the fungal TPase family.</text>
</comment>
<gene>
    <name evidence="11" type="ORF">BN980_GECA04s06467g</name>
</gene>
<dbReference type="GO" id="GO:0004651">
    <property type="term" value="F:polynucleotide 5'-phosphatase activity"/>
    <property type="evidence" value="ECO:0007669"/>
    <property type="project" value="UniProtKB-UniRule"/>
</dbReference>
<feature type="compositionally biased region" description="Polar residues" evidence="9">
    <location>
        <begin position="270"/>
        <end position="279"/>
    </location>
</feature>
<evidence type="ECO:0000256" key="3">
    <source>
        <dbReference type="ARBA" id="ARBA00006345"/>
    </source>
</evidence>
<dbReference type="GO" id="GO:0006370">
    <property type="term" value="P:7-methylguanosine mRNA capping"/>
    <property type="evidence" value="ECO:0007669"/>
    <property type="project" value="UniProtKB-UniRule"/>
</dbReference>
<dbReference type="InterPro" id="IPR037009">
    <property type="entry name" value="mRNA_triPase_Cet1_sf"/>
</dbReference>
<feature type="compositionally biased region" description="Polar residues" evidence="9">
    <location>
        <begin position="395"/>
        <end position="426"/>
    </location>
</feature>
<evidence type="ECO:0000256" key="4">
    <source>
        <dbReference type="ARBA" id="ARBA00022664"/>
    </source>
</evidence>
<dbReference type="SUPFAM" id="SSF55154">
    <property type="entry name" value="CYTH-like phosphatases"/>
    <property type="match status" value="1"/>
</dbReference>
<evidence type="ECO:0000256" key="8">
    <source>
        <dbReference type="RuleBase" id="RU367053"/>
    </source>
</evidence>
<keyword evidence="4 8" id="KW-0507">mRNA processing</keyword>
<comment type="function">
    <text evidence="8">First step of mRNA capping. Converts the 5'-triphosphate end of a nascent mRNA chain into a diphosphate end.</text>
</comment>
<dbReference type="InterPro" id="IPR040343">
    <property type="entry name" value="Cet1/Ctl1"/>
</dbReference>
<dbReference type="STRING" id="1173061.A0A0J9X7N5"/>
<dbReference type="EC" id="3.6.1.74" evidence="8"/>
<protein>
    <recommendedName>
        <fullName evidence="8">mRNA-capping enzyme subunit beta</fullName>
        <ecNumber evidence="8">3.6.1.74</ecNumber>
    </recommendedName>
    <alternativeName>
        <fullName evidence="8">mRNA 5'-phosphatase</fullName>
    </alternativeName>
    <alternativeName>
        <fullName evidence="8">mRNA 5'-triphosphate monophosphatase</fullName>
    </alternativeName>
</protein>
<dbReference type="Gene3D" id="3.20.100.10">
    <property type="entry name" value="mRNA triphosphatase Cet1-like"/>
    <property type="match status" value="1"/>
</dbReference>
<keyword evidence="8" id="KW-0506">mRNA capping</keyword>
<evidence type="ECO:0000259" key="10">
    <source>
        <dbReference type="Pfam" id="PF02940"/>
    </source>
</evidence>
<evidence type="ECO:0000256" key="5">
    <source>
        <dbReference type="ARBA" id="ARBA00022801"/>
    </source>
</evidence>
<feature type="compositionally biased region" description="Polar residues" evidence="9">
    <location>
        <begin position="139"/>
        <end position="164"/>
    </location>
</feature>
<proteinExistence type="inferred from homology"/>
<dbReference type="OrthoDB" id="272147at2759"/>
<sequence>MTKMLTTESQHSPHSRVSILTSEGVSTNNVSSILNREASSPPPPVRVEFRQTTPKRTTPPSIANIITSTSSAYSQIKTDNEGPKASSSSSPPPSSIPSQSREGNVQYRSDSRLSISSINSSPSQIYPTANILNPDLSRRSSVASNPVSSPILKSSVYQSNNNGSYLPPPATPVDGQKTHSTSDLRKQNDSQKYSDAPLSDQPKLPASLPQKVSTESSSIAPKLQPSVLTEPVESVTPAESIQRKPSQSDVISEPEPNLLPAALAEEKSQLKPSSETKANASIEKDTVLEAVPASPSIVKPETQLESVQTEKMVEQSENVPSKAKIEDRKNDLKVDEQPIIQQTSVDATQDLKTEKVENSLEEVQPEKSDINTDEVRKSEATPEPKIESELDQSDPKSTGLSKQESDIETNSLEDSKIISSPDNSDSYETEGSVAEGSVAEGSVTEENITEVRPISNAYDVYNNPIPIWAQNYRTAHNLKPVVTVSSNDRGGGGSNLLGGRRSGYSNSVVNLPSSLSGILPFNDLTRKITTWLYVTLVNLEEDKKHVEVEIKLGKIYDKSTRQRVKLPIVTDTIIDFEYAKTSTFFEPGLTEPEFVKAKSLFDNLAKEGKRNPSSPTSITSFPERETTDIIMAERGSSNNLRITYNEEFKQTERITKQKIDQLLIHSPRSDHDFRITVSIEIPDKESVINKDKFISSTKRAKRRSSYIHKALQVDLTRVKTDDTVVTQELELEINQSLLLQYFNGTKNQVAGESLNFEGLIQFTVDNARLVVEKLAD</sequence>
<dbReference type="PANTHER" id="PTHR28118:SF1">
    <property type="entry name" value="POLYNUCLEOTIDE 5'-TRIPHOSPHATASE CTL1-RELATED"/>
    <property type="match status" value="1"/>
</dbReference>